<evidence type="ECO:0000313" key="4">
    <source>
        <dbReference type="Proteomes" id="UP000663464"/>
    </source>
</evidence>
<reference evidence="2" key="3">
    <citation type="submission" date="2021-02" db="EMBL/GenBank/DDBJ databases">
        <authorList>
            <person name="Dover N."/>
            <person name="Barash J.R."/>
            <person name="Bell J.M."/>
            <person name="Sylvester M.D."/>
            <person name="Arnon S."/>
        </authorList>
    </citation>
    <scope>NUCLEOTIDE SEQUENCE</scope>
    <source>
        <strain evidence="2">IBCA10-7060</strain>
    </source>
</reference>
<organism evidence="1 3">
    <name type="scientific">Clostridium botulinum</name>
    <dbReference type="NCBI Taxonomy" id="1491"/>
    <lineage>
        <taxon>Bacteria</taxon>
        <taxon>Bacillati</taxon>
        <taxon>Bacillota</taxon>
        <taxon>Clostridia</taxon>
        <taxon>Eubacteriales</taxon>
        <taxon>Clostridiaceae</taxon>
        <taxon>Clostridium</taxon>
    </lineage>
</organism>
<dbReference type="AlphaFoldDB" id="A0A0A2HDS1"/>
<reference evidence="2 4" key="1">
    <citation type="journal article" date="2014" name="J. Infect. Dis.">
        <title>Molecular characterization of a novel botulinum neurotoxin type H gene.</title>
        <authorList>
            <person name="Dover N."/>
            <person name="Barash J.R."/>
            <person name="Hill K.K."/>
            <person name="Xie G."/>
            <person name="Arnon S.S."/>
        </authorList>
    </citation>
    <scope>NUCLEOTIDE SEQUENCE [LARGE SCALE GENOMIC DNA]</scope>
    <source>
        <strain evidence="2 4">IBCA10-7060</strain>
    </source>
</reference>
<evidence type="ECO:0000313" key="3">
    <source>
        <dbReference type="Proteomes" id="UP000473887"/>
    </source>
</evidence>
<evidence type="ECO:0000313" key="2">
    <source>
        <dbReference type="EMBL" id="QRI54797.1"/>
    </source>
</evidence>
<reference evidence="1 3" key="2">
    <citation type="submission" date="2019-02" db="EMBL/GenBank/DDBJ databases">
        <title>Genome sequencing of Clostridium botulinum clinical isolates.</title>
        <authorList>
            <person name="Brunt J."/>
            <person name="Van Vliet A.H.M."/>
            <person name="Stringer S.C."/>
            <person name="Grant K.A."/>
            <person name="Carter A.C."/>
            <person name="Peck M.W."/>
        </authorList>
    </citation>
    <scope>NUCLEOTIDE SEQUENCE [LARGE SCALE GENOMIC DNA]</scope>
    <source>
        <strain evidence="1 3">H142660711</strain>
    </source>
</reference>
<dbReference type="EMBL" id="CP069280">
    <property type="protein sequence ID" value="QRI54797.1"/>
    <property type="molecule type" value="Genomic_DNA"/>
</dbReference>
<dbReference type="RefSeq" id="WP_003361204.1">
    <property type="nucleotide sequence ID" value="NZ_AP025140.1"/>
</dbReference>
<gene>
    <name evidence="1" type="ORF">EXM69_18675</name>
    <name evidence="2" type="ORF">JQS73_06780</name>
</gene>
<dbReference type="Proteomes" id="UP000663464">
    <property type="component" value="Chromosome"/>
</dbReference>
<sequence length="102" mass="11860">MCKMITQDSEKVCIGENAIAINGAINIPKGEDKEKFFKEFTKWLKSNNCSFFGMTNYVKTEKEAKEKTKEILFDYASEELEKNLENFEDEEKVIQLSKFKAL</sequence>
<accession>A0A0A2HDS1</accession>
<dbReference type="Proteomes" id="UP000473887">
    <property type="component" value="Unassembled WGS sequence"/>
</dbReference>
<dbReference type="EMBL" id="SGKC01000058">
    <property type="protein sequence ID" value="NEZ93914.1"/>
    <property type="molecule type" value="Genomic_DNA"/>
</dbReference>
<protein>
    <submittedName>
        <fullName evidence="1">Uncharacterized protein</fullName>
    </submittedName>
</protein>
<name>A0A0A2HDS1_CLOBO</name>
<evidence type="ECO:0000313" key="1">
    <source>
        <dbReference type="EMBL" id="NEZ93914.1"/>
    </source>
</evidence>
<proteinExistence type="predicted"/>